<dbReference type="Pfam" id="PF03845">
    <property type="entry name" value="Spore_permease"/>
    <property type="match status" value="1"/>
</dbReference>
<feature type="transmembrane region" description="Helical" evidence="8">
    <location>
        <begin position="83"/>
        <end position="105"/>
    </location>
</feature>
<gene>
    <name evidence="9" type="primary">gerAB3_1</name>
    <name evidence="9" type="ORF">bsdE14_03110</name>
</gene>
<keyword evidence="5 8" id="KW-0812">Transmembrane</keyword>
<reference evidence="9 10" key="1">
    <citation type="journal article" date="2024" name="Int. J. Syst. Evol. Microbiol.">
        <title>Clostridium omnivorum sp. nov., isolated from anoxic soil under the treatment of reductive soil disinfestation.</title>
        <authorList>
            <person name="Ueki A."/>
            <person name="Tonouchi A."/>
            <person name="Kaku N."/>
            <person name="Honma S."/>
            <person name="Ueki K."/>
        </authorList>
    </citation>
    <scope>NUCLEOTIDE SEQUENCE [LARGE SCALE GENOMIC DNA]</scope>
    <source>
        <strain evidence="9 10">E14</strain>
    </source>
</reference>
<feature type="transmembrane region" description="Helical" evidence="8">
    <location>
        <begin position="272"/>
        <end position="294"/>
    </location>
</feature>
<dbReference type="InterPro" id="IPR004761">
    <property type="entry name" value="Spore_GerAB"/>
</dbReference>
<dbReference type="RefSeq" id="WP_264848175.1">
    <property type="nucleotide sequence ID" value="NZ_BRXR01000001.1"/>
</dbReference>
<feature type="transmembrane region" description="Helical" evidence="8">
    <location>
        <begin position="217"/>
        <end position="240"/>
    </location>
</feature>
<evidence type="ECO:0000313" key="9">
    <source>
        <dbReference type="EMBL" id="GLC28901.1"/>
    </source>
</evidence>
<dbReference type="NCBIfam" id="TIGR00912">
    <property type="entry name" value="2A0309"/>
    <property type="match status" value="1"/>
</dbReference>
<evidence type="ECO:0000256" key="7">
    <source>
        <dbReference type="ARBA" id="ARBA00023136"/>
    </source>
</evidence>
<evidence type="ECO:0000256" key="8">
    <source>
        <dbReference type="SAM" id="Phobius"/>
    </source>
</evidence>
<evidence type="ECO:0000256" key="2">
    <source>
        <dbReference type="ARBA" id="ARBA00007998"/>
    </source>
</evidence>
<feature type="transmembrane region" description="Helical" evidence="8">
    <location>
        <begin position="111"/>
        <end position="134"/>
    </location>
</feature>
<sequence length="367" mass="41627">MNAEKTELLEDIEGISIIVGSIIGINILTMPSLMARYAKQDGWMTTIIGGIYPLIISMLLTYYAKKHPNENILILSKKYLGKILGTICNVFFMFNFIVYFISVAVGLSNVLIVHATTFLTPLKIYIPCILLALYLSSMGIKVLGRINKLALFLMLALGMAEFFILRRGTILNILPVFESGYKNILRGSLQSAYAYGGVEGIFLLYPYLKNKNKIKAISLKATAISVFLYSWIIFLCIYYLGYAVTIKNLWPALLVTESVNLPIINSIRFPFLFLWILIAFKTLANNFFSIIFIISDMFKKNNSAKFYLATSIFLFVLCLMVENETQRRRLMDIFYPISTLISIVYITIIALLISVNDKSKKSKLKKV</sequence>
<keyword evidence="4" id="KW-0309">Germination</keyword>
<evidence type="ECO:0000256" key="4">
    <source>
        <dbReference type="ARBA" id="ARBA00022544"/>
    </source>
</evidence>
<evidence type="ECO:0000256" key="3">
    <source>
        <dbReference type="ARBA" id="ARBA00022448"/>
    </source>
</evidence>
<comment type="similarity">
    <text evidence="2">Belongs to the amino acid-polyamine-organocation (APC) superfamily. Spore germination protein (SGP) (TC 2.A.3.9) family.</text>
</comment>
<dbReference type="PANTHER" id="PTHR34975">
    <property type="entry name" value="SPORE GERMINATION PROTEIN A2"/>
    <property type="match status" value="1"/>
</dbReference>
<feature type="transmembrane region" description="Helical" evidence="8">
    <location>
        <begin position="12"/>
        <end position="30"/>
    </location>
</feature>
<evidence type="ECO:0000256" key="6">
    <source>
        <dbReference type="ARBA" id="ARBA00022989"/>
    </source>
</evidence>
<protein>
    <submittedName>
        <fullName evidence="9">Germination protein</fullName>
    </submittedName>
</protein>
<comment type="caution">
    <text evidence="9">The sequence shown here is derived from an EMBL/GenBank/DDBJ whole genome shotgun (WGS) entry which is preliminary data.</text>
</comment>
<evidence type="ECO:0000256" key="1">
    <source>
        <dbReference type="ARBA" id="ARBA00004141"/>
    </source>
</evidence>
<keyword evidence="3" id="KW-0813">Transport</keyword>
<dbReference type="Proteomes" id="UP001208567">
    <property type="component" value="Unassembled WGS sequence"/>
</dbReference>
<organism evidence="9 10">
    <name type="scientific">Clostridium omnivorum</name>
    <dbReference type="NCBI Taxonomy" id="1604902"/>
    <lineage>
        <taxon>Bacteria</taxon>
        <taxon>Bacillati</taxon>
        <taxon>Bacillota</taxon>
        <taxon>Clostridia</taxon>
        <taxon>Eubacteriales</taxon>
        <taxon>Clostridiaceae</taxon>
        <taxon>Clostridium</taxon>
    </lineage>
</organism>
<comment type="subcellular location">
    <subcellularLocation>
        <location evidence="1">Membrane</location>
        <topology evidence="1">Multi-pass membrane protein</topology>
    </subcellularLocation>
</comment>
<accession>A0ABQ5N140</accession>
<feature type="transmembrane region" description="Helical" evidence="8">
    <location>
        <begin position="42"/>
        <end position="63"/>
    </location>
</feature>
<feature type="transmembrane region" description="Helical" evidence="8">
    <location>
        <begin position="146"/>
        <end position="164"/>
    </location>
</feature>
<name>A0ABQ5N140_9CLOT</name>
<keyword evidence="7 8" id="KW-0472">Membrane</keyword>
<keyword evidence="6 8" id="KW-1133">Transmembrane helix</keyword>
<feature type="transmembrane region" description="Helical" evidence="8">
    <location>
        <begin position="184"/>
        <end position="205"/>
    </location>
</feature>
<dbReference type="Gene3D" id="1.20.1740.10">
    <property type="entry name" value="Amino acid/polyamine transporter I"/>
    <property type="match status" value="1"/>
</dbReference>
<feature type="transmembrane region" description="Helical" evidence="8">
    <location>
        <begin position="306"/>
        <end position="322"/>
    </location>
</feature>
<keyword evidence="10" id="KW-1185">Reference proteome</keyword>
<evidence type="ECO:0000313" key="10">
    <source>
        <dbReference type="Proteomes" id="UP001208567"/>
    </source>
</evidence>
<dbReference type="PANTHER" id="PTHR34975:SF2">
    <property type="entry name" value="SPORE GERMINATION PROTEIN A2"/>
    <property type="match status" value="1"/>
</dbReference>
<feature type="transmembrane region" description="Helical" evidence="8">
    <location>
        <begin position="334"/>
        <end position="355"/>
    </location>
</feature>
<proteinExistence type="inferred from homology"/>
<dbReference type="EMBL" id="BRXR01000001">
    <property type="protein sequence ID" value="GLC28901.1"/>
    <property type="molecule type" value="Genomic_DNA"/>
</dbReference>
<evidence type="ECO:0000256" key="5">
    <source>
        <dbReference type="ARBA" id="ARBA00022692"/>
    </source>
</evidence>